<feature type="domain" description="C3H1-type" evidence="6">
    <location>
        <begin position="897"/>
        <end position="919"/>
    </location>
</feature>
<dbReference type="Gene3D" id="3.90.228.10">
    <property type="match status" value="1"/>
</dbReference>
<dbReference type="PANTHER" id="PTHR45740:SF4">
    <property type="entry name" value="PROTEIN MONO-ADP-RIBOSYLTRANSFERASE PARP11"/>
    <property type="match status" value="1"/>
</dbReference>
<feature type="zinc finger region" description="C3H1-type" evidence="4">
    <location>
        <begin position="897"/>
        <end position="919"/>
    </location>
</feature>
<dbReference type="PANTHER" id="PTHR45740">
    <property type="entry name" value="POLY [ADP-RIBOSE] POLYMERASE"/>
    <property type="match status" value="1"/>
</dbReference>
<feature type="compositionally biased region" description="Polar residues" evidence="5">
    <location>
        <begin position="257"/>
        <end position="279"/>
    </location>
</feature>
<feature type="region of interest" description="Disordered" evidence="5">
    <location>
        <begin position="1431"/>
        <end position="1453"/>
    </location>
</feature>
<dbReference type="Pfam" id="PF02825">
    <property type="entry name" value="WWE"/>
    <property type="match status" value="1"/>
</dbReference>
<feature type="domain" description="PARP catalytic" evidence="8">
    <location>
        <begin position="1281"/>
        <end position="1503"/>
    </location>
</feature>
<keyword evidence="2" id="KW-0539">Nucleus</keyword>
<evidence type="ECO:0000259" key="7">
    <source>
        <dbReference type="PROSITE" id="PS50918"/>
    </source>
</evidence>
<evidence type="ECO:0008006" key="11">
    <source>
        <dbReference type="Google" id="ProtNLM"/>
    </source>
</evidence>
<feature type="zinc finger region" description="C3H1-type" evidence="4">
    <location>
        <begin position="621"/>
        <end position="654"/>
    </location>
</feature>
<protein>
    <recommendedName>
        <fullName evidence="11">Poly [ADP-ribose] polymerase 12</fullName>
    </recommendedName>
</protein>
<dbReference type="Gene3D" id="3.30.720.50">
    <property type="match status" value="1"/>
</dbReference>
<dbReference type="SMART" id="SM00356">
    <property type="entry name" value="ZnF_C3H1"/>
    <property type="match status" value="7"/>
</dbReference>
<feature type="zinc finger region" description="C3H1-type" evidence="4">
    <location>
        <begin position="681"/>
        <end position="709"/>
    </location>
</feature>
<evidence type="ECO:0000256" key="5">
    <source>
        <dbReference type="SAM" id="MobiDB-lite"/>
    </source>
</evidence>
<comment type="subcellular location">
    <subcellularLocation>
        <location evidence="1">Nucleus</location>
    </subcellularLocation>
</comment>
<name>A0ABN8M729_9CNID</name>
<feature type="domain" description="C3H1-type" evidence="6">
    <location>
        <begin position="1048"/>
        <end position="1075"/>
    </location>
</feature>
<feature type="compositionally biased region" description="Acidic residues" evidence="5">
    <location>
        <begin position="350"/>
        <end position="360"/>
    </location>
</feature>
<feature type="compositionally biased region" description="Polar residues" evidence="5">
    <location>
        <begin position="329"/>
        <end position="349"/>
    </location>
</feature>
<dbReference type="Proteomes" id="UP001159427">
    <property type="component" value="Unassembled WGS sequence"/>
</dbReference>
<feature type="compositionally biased region" description="Basic and acidic residues" evidence="5">
    <location>
        <begin position="434"/>
        <end position="446"/>
    </location>
</feature>
<evidence type="ECO:0000259" key="6">
    <source>
        <dbReference type="PROSITE" id="PS50103"/>
    </source>
</evidence>
<feature type="domain" description="C3H1-type" evidence="6">
    <location>
        <begin position="681"/>
        <end position="709"/>
    </location>
</feature>
<dbReference type="CDD" id="cd01439">
    <property type="entry name" value="TCCD_inducible_PARP_like"/>
    <property type="match status" value="1"/>
</dbReference>
<feature type="compositionally biased region" description="Basic and acidic residues" evidence="5">
    <location>
        <begin position="466"/>
        <end position="482"/>
    </location>
</feature>
<dbReference type="SUPFAM" id="SSF56399">
    <property type="entry name" value="ADP-ribosylation"/>
    <property type="match status" value="1"/>
</dbReference>
<evidence type="ECO:0000313" key="9">
    <source>
        <dbReference type="EMBL" id="CAH3025385.1"/>
    </source>
</evidence>
<dbReference type="EMBL" id="CALNXI010000350">
    <property type="protein sequence ID" value="CAH3025385.1"/>
    <property type="molecule type" value="Genomic_DNA"/>
</dbReference>
<feature type="domain" description="WWE" evidence="7">
    <location>
        <begin position="1158"/>
        <end position="1245"/>
    </location>
</feature>
<keyword evidence="10" id="KW-1185">Reference proteome</keyword>
<feature type="zinc finger region" description="C3H1-type" evidence="4">
    <location>
        <begin position="946"/>
        <end position="973"/>
    </location>
</feature>
<comment type="caution">
    <text evidence="9">The sequence shown here is derived from an EMBL/GenBank/DDBJ whole genome shotgun (WGS) entry which is preliminary data.</text>
</comment>
<dbReference type="SMART" id="SM00678">
    <property type="entry name" value="WWE"/>
    <property type="match status" value="1"/>
</dbReference>
<proteinExistence type="inferred from homology"/>
<feature type="compositionally biased region" description="Basic and acidic residues" evidence="5">
    <location>
        <begin position="395"/>
        <end position="406"/>
    </location>
</feature>
<dbReference type="Pfam" id="PF00644">
    <property type="entry name" value="PARP"/>
    <property type="match status" value="1"/>
</dbReference>
<dbReference type="SUPFAM" id="SSF117839">
    <property type="entry name" value="WWE domain"/>
    <property type="match status" value="1"/>
</dbReference>
<evidence type="ECO:0000256" key="1">
    <source>
        <dbReference type="ARBA" id="ARBA00004123"/>
    </source>
</evidence>
<evidence type="ECO:0000313" key="10">
    <source>
        <dbReference type="Proteomes" id="UP001159427"/>
    </source>
</evidence>
<keyword evidence="4" id="KW-0863">Zinc-finger</keyword>
<dbReference type="InterPro" id="IPR037197">
    <property type="entry name" value="WWE_dom_sf"/>
</dbReference>
<evidence type="ECO:0000256" key="2">
    <source>
        <dbReference type="ARBA" id="ARBA00023242"/>
    </source>
</evidence>
<dbReference type="Gene3D" id="3.30.1370.210">
    <property type="match status" value="1"/>
</dbReference>
<dbReference type="InterPro" id="IPR012317">
    <property type="entry name" value="Poly(ADP-ribose)pol_cat_dom"/>
</dbReference>
<keyword evidence="4" id="KW-0862">Zinc</keyword>
<feature type="region of interest" description="Disordered" evidence="5">
    <location>
        <begin position="1578"/>
        <end position="1632"/>
    </location>
</feature>
<feature type="compositionally biased region" description="Basic residues" evidence="5">
    <location>
        <begin position="1615"/>
        <end position="1632"/>
    </location>
</feature>
<dbReference type="PROSITE" id="PS50103">
    <property type="entry name" value="ZF_C3H1"/>
    <property type="match status" value="6"/>
</dbReference>
<feature type="region of interest" description="Disordered" evidence="5">
    <location>
        <begin position="248"/>
        <end position="279"/>
    </location>
</feature>
<gene>
    <name evidence="9" type="ORF">PEVE_00025967</name>
</gene>
<feature type="compositionally biased region" description="Low complexity" evidence="5">
    <location>
        <begin position="1489"/>
        <end position="1502"/>
    </location>
</feature>
<sequence>MADDVLAEKVFNYICGSGGFVELHVLLKHSSPLGSRKSKGKAKNWLMNQPDRRLVVVKDFNGEIAGVRIDLRRKICRQYHDQGSCGSAQGKCNFWHICKGFIEENCHGKCNRSHNFFDPENKEKTKELGLAKYPNGTLKHIVAWSLPQVCELYTRGKCTSDSCLYLHLCSQAVRSSACSCSLSHDLTDSHNMKIMKQYDLVPHQSMSTDFVRCNILVPKKQPILHKAHDFLPSVCNAGENFSKKAMGVIQGPKKQSPEVSTPSRLETTKSPFNEKQSSYNNSKEFDAACSFQDGTEFEKKNCSSNLLQEKTTKSGAPICKQTDRINNLTSNAVSPSSESRLELSNIQTGDDSDSSFDENEPANRNTKVVGSKYDKKNSVDAMKGGGLKQNPINKMKNELDGNDSMKWEQGSLVDSSRKDPNIDQSQKKKSRKSVTKEQQTKAKTQEVGKNAACMKGLSTQQPKSLEASRDTKDGQRQHESNRASESANKGRFVEAWLTSRDFVVESTFSCTDSHRLPTSQEVESGRQRKLSVSSSCSSVQDSRKFSPSKKAVFDCIVKEYNGTVSFDVISKRQDLFPNGCGDIAKWFGARSKESFLIREKEGIIYEVSAFCRKARFCFKEKCSQKDCQYFHVCREYIAGFCRRGIECQRNHCFQYDQDRKFISKLKLDGFTEEQLRNVFQLSTPQVCLDYNNFGICTNGLSCNQVHICKDFIKKRCFDEEDCILLHESAFAEAHTTAVLQNYGMRVSGDNFNSVLRTLLVCQENISSGLKDPKGNITAKGVATKGSKGVQRMSSIVGVAASAPAQPAEVKVFECLCNEYDCSASFSVISKRTDLFPSEFKDVEAWFRSKKGSFLITEDDHGKITKVDAFSTKARLCLSYNNSHHEECTRDNCSYLHVCREYITDSCNNGATCPRNHNFHDERERALLSKIKLDKLTDEQLRKLVLSSSPQICVEYNNGSCDLGESCSKIHMCREHLKKCFRRGYGCDLLHEEAMNIEHTQAILERFQLGHHKSDLVKKIILVCEQRKKSACSKEKTTGILTGHILVNEPDAPICAEFIVSKCKNGSKCTGHHCSLPYHWQYSNAGEWKSFNEKDNEKLETLYCDVTLEECSATGMQISFESYGFLFLDEMCQVDIFLDNKLLITQEYVERLMQLRRLSTESDVNSSNPLATEWIWYWQDENGFWRMYDQDHTGNDLQESLERAYLNKKNDFKFRIADQDYILNFNPSSDMSQTNVKYGTTKKVRRRPGKFVSKDDISQLKRYLSQNAVSVLQRRNTRVTNTPNHWSSMQSKRQYQRVSLSRLSEEFKEVEKLFKKSIKRSVVIVGIERVQNPFMWEKYQRKKENMAAARIGSTKGRFVKERQLFHGTNPEIVEAICKQNFDWRLHGKNATVYGEGSYFALNSSYSDSYAKEDTKGSKFMFVAKVLVGSYTKGQSSYRRPPSKEPSNPASDLYDSCVDDRSSPTIFVVFDTDQFYPEYIIEYTTARGGHRQPAGPARPVARAPAPTPRHSPAAKGVATKVHYNVSSPSTSYQTTTTSSVRSRVQAPYSGVSGTGGYTSTTNSTSANYYHSPIARVSASIQNQSPPTASTSTSYAYSGGSSNHSVSPSLSRSSSPAHKPKKNKGSSKKNKCLVM</sequence>
<dbReference type="InterPro" id="IPR004170">
    <property type="entry name" value="WWE_dom"/>
</dbReference>
<feature type="compositionally biased region" description="Low complexity" evidence="5">
    <location>
        <begin position="1524"/>
        <end position="1540"/>
    </location>
</feature>
<dbReference type="PROSITE" id="PS51059">
    <property type="entry name" value="PARP_CATALYTIC"/>
    <property type="match status" value="1"/>
</dbReference>
<feature type="zinc finger region" description="C3H1-type" evidence="4">
    <location>
        <begin position="1048"/>
        <end position="1075"/>
    </location>
</feature>
<feature type="compositionally biased region" description="Low complexity" evidence="5">
    <location>
        <begin position="1582"/>
        <end position="1612"/>
    </location>
</feature>
<feature type="domain" description="C3H1-type" evidence="6">
    <location>
        <begin position="946"/>
        <end position="973"/>
    </location>
</feature>
<organism evidence="9 10">
    <name type="scientific">Porites evermanni</name>
    <dbReference type="NCBI Taxonomy" id="104178"/>
    <lineage>
        <taxon>Eukaryota</taxon>
        <taxon>Metazoa</taxon>
        <taxon>Cnidaria</taxon>
        <taxon>Anthozoa</taxon>
        <taxon>Hexacorallia</taxon>
        <taxon>Scleractinia</taxon>
        <taxon>Fungiina</taxon>
        <taxon>Poritidae</taxon>
        <taxon>Porites</taxon>
    </lineage>
</organism>
<feature type="domain" description="C3H1-type" evidence="6">
    <location>
        <begin position="621"/>
        <end position="654"/>
    </location>
</feature>
<reference evidence="9 10" key="1">
    <citation type="submission" date="2022-05" db="EMBL/GenBank/DDBJ databases">
        <authorList>
            <consortium name="Genoscope - CEA"/>
            <person name="William W."/>
        </authorList>
    </citation>
    <scope>NUCLEOTIDE SEQUENCE [LARGE SCALE GENOMIC DNA]</scope>
</reference>
<feature type="region of interest" description="Disordered" evidence="5">
    <location>
        <begin position="1485"/>
        <end position="1557"/>
    </location>
</feature>
<accession>A0ABN8M729</accession>
<evidence type="ECO:0000256" key="4">
    <source>
        <dbReference type="PROSITE-ProRule" id="PRU00723"/>
    </source>
</evidence>
<evidence type="ECO:0000256" key="3">
    <source>
        <dbReference type="ARBA" id="ARBA00024347"/>
    </source>
</evidence>
<feature type="region of interest" description="Disordered" evidence="5">
    <location>
        <begin position="329"/>
        <end position="488"/>
    </location>
</feature>
<feature type="zinc finger region" description="C3H1-type" evidence="4">
    <location>
        <begin position="70"/>
        <end position="99"/>
    </location>
</feature>
<dbReference type="InterPro" id="IPR018123">
    <property type="entry name" value="WWE-dom_subgr"/>
</dbReference>
<dbReference type="InterPro" id="IPR000571">
    <property type="entry name" value="Znf_CCCH"/>
</dbReference>
<dbReference type="PROSITE" id="PS50918">
    <property type="entry name" value="WWE"/>
    <property type="match status" value="1"/>
</dbReference>
<comment type="similarity">
    <text evidence="3">Belongs to the ARTD/PARP family.</text>
</comment>
<dbReference type="InterPro" id="IPR051712">
    <property type="entry name" value="ARTD-AVP"/>
</dbReference>
<feature type="domain" description="C3H1-type" evidence="6">
    <location>
        <begin position="70"/>
        <end position="99"/>
    </location>
</feature>
<evidence type="ECO:0000259" key="8">
    <source>
        <dbReference type="PROSITE" id="PS51059"/>
    </source>
</evidence>
<keyword evidence="4" id="KW-0479">Metal-binding</keyword>